<dbReference type="Proteomes" id="UP000001596">
    <property type="component" value="Plasmid pAtS4b"/>
</dbReference>
<dbReference type="KEGG" id="avi:Avi_9538"/>
<name>B9K340_ALLAM</name>
<evidence type="ECO:0000313" key="2">
    <source>
        <dbReference type="Proteomes" id="UP000001596"/>
    </source>
</evidence>
<dbReference type="Pfam" id="PF07215">
    <property type="entry name" value="DUF1419"/>
    <property type="match status" value="1"/>
</dbReference>
<dbReference type="InterPro" id="IPR009862">
    <property type="entry name" value="DUF1419"/>
</dbReference>
<reference evidence="1 2" key="1">
    <citation type="journal article" date="2009" name="J. Bacteriol.">
        <title>Genome sequences of three Agrobacterium biovars help elucidate the evolution of multichromosome genomes in bacteria.</title>
        <authorList>
            <person name="Slater S.C."/>
            <person name="Goldman B.S."/>
            <person name="Goodner B."/>
            <person name="Setubal J.C."/>
            <person name="Farrand S.K."/>
            <person name="Nester E.W."/>
            <person name="Burr T.J."/>
            <person name="Banta L."/>
            <person name="Dickerman A.W."/>
            <person name="Paulsen I."/>
            <person name="Otten L."/>
            <person name="Suen G."/>
            <person name="Welch R."/>
            <person name="Almeida N.F."/>
            <person name="Arnold F."/>
            <person name="Burton O.T."/>
            <person name="Du Z."/>
            <person name="Ewing A."/>
            <person name="Godsy E."/>
            <person name="Heisel S."/>
            <person name="Houmiel K.L."/>
            <person name="Jhaveri J."/>
            <person name="Lu J."/>
            <person name="Miller N.M."/>
            <person name="Norton S."/>
            <person name="Chen Q."/>
            <person name="Phoolcharoen W."/>
            <person name="Ohlin V."/>
            <person name="Ondrusek D."/>
            <person name="Pride N."/>
            <person name="Stricklin S.L."/>
            <person name="Sun J."/>
            <person name="Wheeler C."/>
            <person name="Wilson L."/>
            <person name="Zhu H."/>
            <person name="Wood D.W."/>
        </authorList>
    </citation>
    <scope>NUCLEOTIDE SEQUENCE [LARGE SCALE GENOMIC DNA]</scope>
    <source>
        <strain evidence="2">S4 / ATCC BAA-846</strain>
        <plasmid evidence="1 2">pAtS4b</plasmid>
    </source>
</reference>
<accession>B9K340</accession>
<geneLocation type="plasmid" evidence="1 2">
    <name>pAtS4b</name>
</geneLocation>
<sequence length="241" mass="27530">MTLPDAMAALRKGSWRTEERRYGREDGVALRSGQARKEPQMLTSSEPRKIFQGVATRSQMFSLFDRHRQMSSRFDGDVSALYAGEWFAIGEAEHDYMFDILPPLWIRGDTFAMREFMTGSVTSVFFTLQIDGAIRHFHSYCDLADTQSVGRMRQAINQCETRPLQTMTRDEQLEHIWSMTSDAYRGYSNDDHPQHLPGRRMIIVFSDGGTGRQKLLADLTDTEIAAKLPVHLRYLPDAIAA</sequence>
<keyword evidence="1" id="KW-0614">Plasmid</keyword>
<organism evidence="1 2">
    <name type="scientific">Allorhizobium ampelinum (strain ATCC BAA-846 / DSM 112012 / S4)</name>
    <name type="common">Agrobacterium vitis (strain S4)</name>
    <dbReference type="NCBI Taxonomy" id="311402"/>
    <lineage>
        <taxon>Bacteria</taxon>
        <taxon>Pseudomonadati</taxon>
        <taxon>Pseudomonadota</taxon>
        <taxon>Alphaproteobacteria</taxon>
        <taxon>Hyphomicrobiales</taxon>
        <taxon>Rhizobiaceae</taxon>
        <taxon>Rhizobium/Agrobacterium group</taxon>
        <taxon>Allorhizobium</taxon>
        <taxon>Allorhizobium ampelinum</taxon>
    </lineage>
</organism>
<keyword evidence="2" id="KW-1185">Reference proteome</keyword>
<gene>
    <name evidence="1" type="ordered locus">Avi_9538</name>
</gene>
<protein>
    <recommendedName>
        <fullName evidence="3">DUF1419 domain-containing protein</fullName>
    </recommendedName>
</protein>
<dbReference type="AlphaFoldDB" id="B9K340"/>
<evidence type="ECO:0008006" key="3">
    <source>
        <dbReference type="Google" id="ProtNLM"/>
    </source>
</evidence>
<dbReference type="HOGENOM" id="CLU_1358127_0_0_5"/>
<proteinExistence type="predicted"/>
<evidence type="ECO:0000313" key="1">
    <source>
        <dbReference type="EMBL" id="ACM39288.1"/>
    </source>
</evidence>
<dbReference type="EMBL" id="CP000635">
    <property type="protein sequence ID" value="ACM39288.1"/>
    <property type="molecule type" value="Genomic_DNA"/>
</dbReference>